<feature type="compositionally biased region" description="Polar residues" evidence="1">
    <location>
        <begin position="16"/>
        <end position="25"/>
    </location>
</feature>
<feature type="region of interest" description="Disordered" evidence="1">
    <location>
        <begin position="1"/>
        <end position="25"/>
    </location>
</feature>
<feature type="compositionally biased region" description="Basic and acidic residues" evidence="1">
    <location>
        <begin position="1"/>
        <end position="12"/>
    </location>
</feature>
<keyword evidence="2" id="KW-1133">Transmembrane helix</keyword>
<evidence type="ECO:0000313" key="3">
    <source>
        <dbReference type="EMBL" id="QJD97195.1"/>
    </source>
</evidence>
<keyword evidence="2" id="KW-0472">Membrane</keyword>
<evidence type="ECO:0000313" key="4">
    <source>
        <dbReference type="Proteomes" id="UP000503278"/>
    </source>
</evidence>
<dbReference type="AlphaFoldDB" id="A0A7L5E204"/>
<feature type="transmembrane region" description="Helical" evidence="2">
    <location>
        <begin position="111"/>
        <end position="129"/>
    </location>
</feature>
<name>A0A7L5E204_9SPHI</name>
<keyword evidence="4" id="KW-1185">Reference proteome</keyword>
<evidence type="ECO:0000256" key="2">
    <source>
        <dbReference type="SAM" id="Phobius"/>
    </source>
</evidence>
<gene>
    <name evidence="3" type="ORF">HH214_15605</name>
</gene>
<sequence>METQVRHPDDAMRTPGQISTHTPHSPTWHQRISWAAVFAGFIVAVLTQLSLTLLGVAIGMSTVDAVNHDTPGTGLAIGSGIWSALSIIISLFAGGWVAGRLAKDKHTSESMIHGILVAGLLFILTFYLLSNAIGSIVGGAGNVVGKAVSSATPSLKQAAQERYQPGSEAGKQQLSTDSANISEQVAANKDDVEQTARQVADDAASAAGKAALYSFIGVLLGTGAAAFGAKLGRDSKVPHDYHTHHLAQVNPVPDKRLT</sequence>
<accession>A0A7L5E204</accession>
<feature type="transmembrane region" description="Helical" evidence="2">
    <location>
        <begin position="80"/>
        <end position="99"/>
    </location>
</feature>
<evidence type="ECO:0000256" key="1">
    <source>
        <dbReference type="SAM" id="MobiDB-lite"/>
    </source>
</evidence>
<feature type="transmembrane region" description="Helical" evidence="2">
    <location>
        <begin position="34"/>
        <end position="60"/>
    </location>
</feature>
<dbReference type="Proteomes" id="UP000503278">
    <property type="component" value="Chromosome"/>
</dbReference>
<organism evidence="3 4">
    <name type="scientific">Mucilaginibacter robiniae</name>
    <dbReference type="NCBI Taxonomy" id="2728022"/>
    <lineage>
        <taxon>Bacteria</taxon>
        <taxon>Pseudomonadati</taxon>
        <taxon>Bacteroidota</taxon>
        <taxon>Sphingobacteriia</taxon>
        <taxon>Sphingobacteriales</taxon>
        <taxon>Sphingobacteriaceae</taxon>
        <taxon>Mucilaginibacter</taxon>
    </lineage>
</organism>
<protein>
    <submittedName>
        <fullName evidence="3">TIGR04086 family membrane protein</fullName>
    </submittedName>
</protein>
<dbReference type="KEGG" id="mrob:HH214_15605"/>
<dbReference type="EMBL" id="CP051682">
    <property type="protein sequence ID" value="QJD97195.1"/>
    <property type="molecule type" value="Genomic_DNA"/>
</dbReference>
<feature type="transmembrane region" description="Helical" evidence="2">
    <location>
        <begin position="210"/>
        <end position="229"/>
    </location>
</feature>
<reference evidence="3 4" key="1">
    <citation type="submission" date="2020-04" db="EMBL/GenBank/DDBJ databases">
        <title>Genome sequencing of novel species.</title>
        <authorList>
            <person name="Heo J."/>
            <person name="Kim S.-J."/>
            <person name="Kim J.-S."/>
            <person name="Hong S.-B."/>
            <person name="Kwon S.-W."/>
        </authorList>
    </citation>
    <scope>NUCLEOTIDE SEQUENCE [LARGE SCALE GENOMIC DNA]</scope>
    <source>
        <strain evidence="3 4">F39-2</strain>
    </source>
</reference>
<keyword evidence="2" id="KW-0812">Transmembrane</keyword>
<dbReference type="RefSeq" id="WP_169609159.1">
    <property type="nucleotide sequence ID" value="NZ_CP051682.1"/>
</dbReference>
<proteinExistence type="predicted"/>